<dbReference type="Gene3D" id="2.20.70.10">
    <property type="match status" value="1"/>
</dbReference>
<dbReference type="Proteomes" id="UP000605986">
    <property type="component" value="Unassembled WGS sequence"/>
</dbReference>
<dbReference type="SUPFAM" id="SSF51045">
    <property type="entry name" value="WW domain"/>
    <property type="match status" value="1"/>
</dbReference>
<dbReference type="EMBL" id="JAADJG010001168">
    <property type="protein sequence ID" value="KAF4423048.1"/>
    <property type="molecule type" value="Genomic_DNA"/>
</dbReference>
<dbReference type="Pfam" id="PF06985">
    <property type="entry name" value="HET"/>
    <property type="match status" value="1"/>
</dbReference>
<dbReference type="AlphaFoldDB" id="A0A8H4JFY4"/>
<protein>
    <submittedName>
        <fullName evidence="2">HET-domain-containing protein</fullName>
    </submittedName>
</protein>
<reference evidence="2" key="1">
    <citation type="submission" date="2020-01" db="EMBL/GenBank/DDBJ databases">
        <title>Identification and distribution of gene clusters putatively required for synthesis of sphingolipid metabolism inhibitors in phylogenetically diverse species of the filamentous fungus Fusarium.</title>
        <authorList>
            <person name="Kim H.-S."/>
            <person name="Busman M."/>
            <person name="Brown D.W."/>
            <person name="Divon H."/>
            <person name="Uhlig S."/>
            <person name="Proctor R.H."/>
        </authorList>
    </citation>
    <scope>NUCLEOTIDE SEQUENCE</scope>
    <source>
        <strain evidence="2">NRRL 53441</strain>
    </source>
</reference>
<feature type="domain" description="WW" evidence="1">
    <location>
        <begin position="59"/>
        <end position="92"/>
    </location>
</feature>
<dbReference type="OrthoDB" id="4850726at2759"/>
<evidence type="ECO:0000259" key="1">
    <source>
        <dbReference type="PROSITE" id="PS50020"/>
    </source>
</evidence>
<dbReference type="PANTHER" id="PTHR24148:SF82">
    <property type="entry name" value="HETEROKARYON INCOMPATIBILITY DOMAIN-CONTAINING PROTEIN"/>
    <property type="match status" value="1"/>
</dbReference>
<evidence type="ECO:0000313" key="3">
    <source>
        <dbReference type="Proteomes" id="UP000605986"/>
    </source>
</evidence>
<organism evidence="2 3">
    <name type="scientific">Fusarium austroafricanum</name>
    <dbReference type="NCBI Taxonomy" id="2364996"/>
    <lineage>
        <taxon>Eukaryota</taxon>
        <taxon>Fungi</taxon>
        <taxon>Dikarya</taxon>
        <taxon>Ascomycota</taxon>
        <taxon>Pezizomycotina</taxon>
        <taxon>Sordariomycetes</taxon>
        <taxon>Hypocreomycetidae</taxon>
        <taxon>Hypocreales</taxon>
        <taxon>Nectriaceae</taxon>
        <taxon>Fusarium</taxon>
        <taxon>Fusarium concolor species complex</taxon>
    </lineage>
</organism>
<evidence type="ECO:0000313" key="2">
    <source>
        <dbReference type="EMBL" id="KAF4423048.1"/>
    </source>
</evidence>
<proteinExistence type="predicted"/>
<name>A0A8H4JFY4_9HYPO</name>
<keyword evidence="3" id="KW-1185">Reference proteome</keyword>
<accession>A0A8H4JFY4</accession>
<dbReference type="PANTHER" id="PTHR24148">
    <property type="entry name" value="ANKYRIN REPEAT DOMAIN-CONTAINING PROTEIN 39 HOMOLOG-RELATED"/>
    <property type="match status" value="1"/>
</dbReference>
<sequence length="182" mass="20817">MSSFCYDPLNSAADEIRILTIWPGAFDDPIKIKISHSPLIPPPQKDSTVRSVHEIRQTLPENEAWNVYDTIDDRVLFVNDDTRETSWNHPNSAISRNSYDREAVPNPTAQPLYEALSYTWGDPSSTTTVEVVEIPGQMQIQCQNSLKIGHNLEEALRYLRYPTVPDHVDRRIMYQPRGYTGT</sequence>
<gene>
    <name evidence="2" type="ORF">F53441_14285</name>
</gene>
<dbReference type="PROSITE" id="PS50020">
    <property type="entry name" value="WW_DOMAIN_2"/>
    <property type="match status" value="1"/>
</dbReference>
<dbReference type="InterPro" id="IPR036020">
    <property type="entry name" value="WW_dom_sf"/>
</dbReference>
<dbReference type="InterPro" id="IPR001202">
    <property type="entry name" value="WW_dom"/>
</dbReference>
<comment type="caution">
    <text evidence="2">The sequence shown here is derived from an EMBL/GenBank/DDBJ whole genome shotgun (WGS) entry which is preliminary data.</text>
</comment>
<dbReference type="InterPro" id="IPR010730">
    <property type="entry name" value="HET"/>
</dbReference>
<dbReference type="InterPro" id="IPR052895">
    <property type="entry name" value="HetReg/Transcr_Mod"/>
</dbReference>